<reference evidence="2 3" key="1">
    <citation type="journal article" date="2021" name="BMC Biol.">
        <title>Horizontally acquired antibacterial genes associated with adaptive radiation of ladybird beetles.</title>
        <authorList>
            <person name="Li H.S."/>
            <person name="Tang X.F."/>
            <person name="Huang Y.H."/>
            <person name="Xu Z.Y."/>
            <person name="Chen M.L."/>
            <person name="Du X.Y."/>
            <person name="Qiu B.Y."/>
            <person name="Chen P.T."/>
            <person name="Zhang W."/>
            <person name="Slipinski A."/>
            <person name="Escalona H.E."/>
            <person name="Waterhouse R.M."/>
            <person name="Zwick A."/>
            <person name="Pang H."/>
        </authorList>
    </citation>
    <scope>NUCLEOTIDE SEQUENCE [LARGE SCALE GENOMIC DNA]</scope>
    <source>
        <strain evidence="2">SYSU2018</strain>
    </source>
</reference>
<proteinExistence type="predicted"/>
<dbReference type="Proteomes" id="UP001516400">
    <property type="component" value="Unassembled WGS sequence"/>
</dbReference>
<evidence type="ECO:0000256" key="1">
    <source>
        <dbReference type="SAM" id="Phobius"/>
    </source>
</evidence>
<comment type="caution">
    <text evidence="2">The sequence shown here is derived from an EMBL/GenBank/DDBJ whole genome shotgun (WGS) entry which is preliminary data.</text>
</comment>
<protein>
    <submittedName>
        <fullName evidence="2">Uncharacterized protein</fullName>
    </submittedName>
</protein>
<dbReference type="EMBL" id="JABFTP020000144">
    <property type="protein sequence ID" value="KAL3283556.1"/>
    <property type="molecule type" value="Genomic_DNA"/>
</dbReference>
<dbReference type="AlphaFoldDB" id="A0ABD2NYV7"/>
<evidence type="ECO:0000313" key="2">
    <source>
        <dbReference type="EMBL" id="KAL3283556.1"/>
    </source>
</evidence>
<evidence type="ECO:0000313" key="3">
    <source>
        <dbReference type="Proteomes" id="UP001516400"/>
    </source>
</evidence>
<gene>
    <name evidence="2" type="ORF">HHI36_006695</name>
</gene>
<accession>A0ABD2NYV7</accession>
<keyword evidence="1" id="KW-0812">Transmembrane</keyword>
<keyword evidence="1" id="KW-0472">Membrane</keyword>
<feature type="transmembrane region" description="Helical" evidence="1">
    <location>
        <begin position="21"/>
        <end position="40"/>
    </location>
</feature>
<organism evidence="2 3">
    <name type="scientific">Cryptolaemus montrouzieri</name>
    <dbReference type="NCBI Taxonomy" id="559131"/>
    <lineage>
        <taxon>Eukaryota</taxon>
        <taxon>Metazoa</taxon>
        <taxon>Ecdysozoa</taxon>
        <taxon>Arthropoda</taxon>
        <taxon>Hexapoda</taxon>
        <taxon>Insecta</taxon>
        <taxon>Pterygota</taxon>
        <taxon>Neoptera</taxon>
        <taxon>Endopterygota</taxon>
        <taxon>Coleoptera</taxon>
        <taxon>Polyphaga</taxon>
        <taxon>Cucujiformia</taxon>
        <taxon>Coccinelloidea</taxon>
        <taxon>Coccinellidae</taxon>
        <taxon>Scymninae</taxon>
        <taxon>Scymnini</taxon>
        <taxon>Cryptolaemus</taxon>
    </lineage>
</organism>
<sequence>MIHFSSCFMSTKLFNNNFFPYLHYLINVTLLLASSFKVLNKSQMVIISIRMLLSHWHSVIFTPSPQTVLACSLQEFQVNVHRKEKRDELNQSAFRYDCAKI</sequence>
<keyword evidence="1" id="KW-1133">Transmembrane helix</keyword>
<name>A0ABD2NYV7_9CUCU</name>
<keyword evidence="3" id="KW-1185">Reference proteome</keyword>